<keyword evidence="2 3" id="KW-0808">Transferase</keyword>
<evidence type="ECO:0000256" key="1">
    <source>
        <dbReference type="ARBA" id="ARBA00022605"/>
    </source>
</evidence>
<gene>
    <name evidence="6" type="ORF">CRX57_26865</name>
</gene>
<evidence type="ECO:0000256" key="2">
    <source>
        <dbReference type="ARBA" id="ARBA00022679"/>
    </source>
</evidence>
<sequence length="383" mass="42156">MVETLPAADYIEFARPFPMHRGGVLEDFRLTYETFGQLNDRRDNIVLVLPGMSANSHVCSVARDPEAGWWEDFAGSGKPIDTDRWYVICFNYLGGCKGSTGPLSTERASGRPYQSRFPELSIEDIVDTIVMAVKALGMAQVTCLIGASMGGMCALALLTRHPGFVRHHINLCGAASSLPVSTALRSLQREAIRSDPLWAGGEYSPDARPIHGMTLARKIGLLSYRSGAQLNRRFSRSDQAAGKSAGMTHDFEVEDYLQANAWRFARDFDPNSYLQLSRAIDLYACLTPPQGGFQTAGLEQVLVVGVESDTLFPVAQQQHIAQGLEQDGAEVTFVRLDCPDGHDAFLTDLRAFGPLLEHFMNRIGSVLPAGRAERCLELHDERF</sequence>
<comment type="subcellular location">
    <subcellularLocation>
        <location evidence="3">Cytoplasm</location>
    </subcellularLocation>
</comment>
<evidence type="ECO:0000259" key="5">
    <source>
        <dbReference type="Pfam" id="PF00561"/>
    </source>
</evidence>
<dbReference type="GO" id="GO:0009086">
    <property type="term" value="P:methionine biosynthetic process"/>
    <property type="evidence" value="ECO:0007669"/>
    <property type="project" value="TreeGrafter"/>
</dbReference>
<dbReference type="PANTHER" id="PTHR32268">
    <property type="entry name" value="HOMOSERINE O-ACETYLTRANSFERASE"/>
    <property type="match status" value="1"/>
</dbReference>
<dbReference type="EMBL" id="PDKZ01000002">
    <property type="protein sequence ID" value="PHH43683.1"/>
    <property type="molecule type" value="Genomic_DNA"/>
</dbReference>
<dbReference type="Pfam" id="PF00561">
    <property type="entry name" value="Abhydrolase_1"/>
    <property type="match status" value="1"/>
</dbReference>
<keyword evidence="3" id="KW-0963">Cytoplasm</keyword>
<comment type="caution">
    <text evidence="6">The sequence shown here is derived from an EMBL/GenBank/DDBJ whole genome shotgun (WGS) entry which is preliminary data.</text>
</comment>
<feature type="active site" description="Nucleophile" evidence="3 4">
    <location>
        <position position="148"/>
    </location>
</feature>
<evidence type="ECO:0000313" key="6">
    <source>
        <dbReference type="EMBL" id="PHH43683.1"/>
    </source>
</evidence>
<keyword evidence="3" id="KW-0012">Acyltransferase</keyword>
<dbReference type="EC" id="2.3.1.-" evidence="3"/>
<comment type="similarity">
    <text evidence="3">Belongs to the AB hydrolase superfamily. MetX family.</text>
</comment>
<name>A0A2C5WFE1_PSEPU</name>
<evidence type="ECO:0000256" key="4">
    <source>
        <dbReference type="PIRSR" id="PIRSR000443-1"/>
    </source>
</evidence>
<organism evidence="6 7">
    <name type="scientific">Pseudomonas putida</name>
    <name type="common">Arthrobacter siderocapsulatus</name>
    <dbReference type="NCBI Taxonomy" id="303"/>
    <lineage>
        <taxon>Bacteria</taxon>
        <taxon>Pseudomonadati</taxon>
        <taxon>Pseudomonadota</taxon>
        <taxon>Gammaproteobacteria</taxon>
        <taxon>Pseudomonadales</taxon>
        <taxon>Pseudomonadaceae</taxon>
        <taxon>Pseudomonas</taxon>
    </lineage>
</organism>
<dbReference type="InterPro" id="IPR000073">
    <property type="entry name" value="AB_hydrolase_1"/>
</dbReference>
<comment type="caution">
    <text evidence="3">Lacks conserved residue(s) required for the propagation of feature annotation.</text>
</comment>
<dbReference type="PIRSF" id="PIRSF000443">
    <property type="entry name" value="Homoser_Ac_trans"/>
    <property type="match status" value="1"/>
</dbReference>
<feature type="binding site" evidence="3">
    <location>
        <position position="343"/>
    </location>
    <ligand>
        <name>substrate</name>
    </ligand>
</feature>
<dbReference type="Gene3D" id="1.10.1740.110">
    <property type="match status" value="1"/>
</dbReference>
<accession>A0A2C5WFE1</accession>
<feature type="active site" evidence="3 4">
    <location>
        <position position="342"/>
    </location>
</feature>
<keyword evidence="1 3" id="KW-0028">Amino-acid biosynthesis</keyword>
<comment type="subunit">
    <text evidence="3">Homodimer.</text>
</comment>
<dbReference type="RefSeq" id="WP_081730311.1">
    <property type="nucleotide sequence ID" value="NZ_CP083988.1"/>
</dbReference>
<dbReference type="NCBIfam" id="TIGR01392">
    <property type="entry name" value="homoserO_Ac_trn"/>
    <property type="match status" value="1"/>
</dbReference>
<protein>
    <recommendedName>
        <fullName evidence="3">Probable acyltransferase</fullName>
        <ecNumber evidence="3">2.3.1.-</ecNumber>
    </recommendedName>
</protein>
<proteinExistence type="inferred from homology"/>
<dbReference type="InterPro" id="IPR029058">
    <property type="entry name" value="AB_hydrolase_fold"/>
</dbReference>
<dbReference type="PANTHER" id="PTHR32268:SF11">
    <property type="entry name" value="HOMOSERINE O-ACETYLTRANSFERASE"/>
    <property type="match status" value="1"/>
</dbReference>
<feature type="active site" evidence="3 4">
    <location>
        <position position="309"/>
    </location>
</feature>
<dbReference type="Proteomes" id="UP000222460">
    <property type="component" value="Unassembled WGS sequence"/>
</dbReference>
<feature type="domain" description="AB hydrolase-1" evidence="5">
    <location>
        <begin position="45"/>
        <end position="348"/>
    </location>
</feature>
<dbReference type="NCBIfam" id="NF001209">
    <property type="entry name" value="PRK00175.1"/>
    <property type="match status" value="1"/>
</dbReference>
<dbReference type="AlphaFoldDB" id="A0A2C5WFE1"/>
<dbReference type="GO" id="GO:0004414">
    <property type="term" value="F:homoserine O-acetyltransferase activity"/>
    <property type="evidence" value="ECO:0007669"/>
    <property type="project" value="TreeGrafter"/>
</dbReference>
<dbReference type="Gene3D" id="3.40.50.1820">
    <property type="entry name" value="alpha/beta hydrolase"/>
    <property type="match status" value="1"/>
</dbReference>
<dbReference type="GO" id="GO:0009092">
    <property type="term" value="P:homoserine metabolic process"/>
    <property type="evidence" value="ECO:0007669"/>
    <property type="project" value="TreeGrafter"/>
</dbReference>
<feature type="binding site" evidence="3">
    <location>
        <position position="217"/>
    </location>
    <ligand>
        <name>substrate</name>
    </ligand>
</feature>
<reference evidence="7" key="1">
    <citation type="submission" date="2017-10" db="EMBL/GenBank/DDBJ databases">
        <title>FDA dAtabase for Regulatory Grade micrObial Sequences (FDA-ARGOS): Supporting development and validation of Infectious Disease Dx tests.</title>
        <authorList>
            <person name="Goldberg B."/>
            <person name="Campos J."/>
            <person name="Tallon L."/>
            <person name="Sadzewicz L."/>
            <person name="Ott S."/>
            <person name="Zhao X."/>
            <person name="Nagaraj S."/>
            <person name="Vavikolanu K."/>
            <person name="Aluvathingal J."/>
            <person name="Nadendla S."/>
            <person name="Geyer C."/>
            <person name="Sichtig H."/>
        </authorList>
    </citation>
    <scope>NUCLEOTIDE SEQUENCE [LARGE SCALE GENOMIC DNA]</scope>
    <source>
        <strain evidence="7">FDAARGOS_376</strain>
    </source>
</reference>
<dbReference type="HAMAP" id="MF_00296">
    <property type="entry name" value="MetX_acyltransf"/>
    <property type="match status" value="1"/>
</dbReference>
<dbReference type="SUPFAM" id="SSF53474">
    <property type="entry name" value="alpha/beta-Hydrolases"/>
    <property type="match status" value="1"/>
</dbReference>
<evidence type="ECO:0000313" key="7">
    <source>
        <dbReference type="Proteomes" id="UP000222460"/>
    </source>
</evidence>
<dbReference type="GO" id="GO:0005737">
    <property type="term" value="C:cytoplasm"/>
    <property type="evidence" value="ECO:0007669"/>
    <property type="project" value="UniProtKB-SubCell"/>
</dbReference>
<dbReference type="InterPro" id="IPR008220">
    <property type="entry name" value="HAT_MetX-like"/>
</dbReference>
<feature type="site" description="Important for acyl-CoA specificity" evidence="3">
    <location>
        <position position="185"/>
    </location>
</feature>
<evidence type="ECO:0000256" key="3">
    <source>
        <dbReference type="HAMAP-Rule" id="MF_00296"/>
    </source>
</evidence>